<proteinExistence type="predicted"/>
<dbReference type="AlphaFoldDB" id="A0A1G9QF34"/>
<gene>
    <name evidence="2" type="ORF">SAMN04488692_11662</name>
</gene>
<keyword evidence="3" id="KW-1185">Reference proteome</keyword>
<dbReference type="STRING" id="321763.SAMN04488692_11662"/>
<feature type="transmembrane region" description="Helical" evidence="1">
    <location>
        <begin position="6"/>
        <end position="25"/>
    </location>
</feature>
<dbReference type="Proteomes" id="UP000199476">
    <property type="component" value="Unassembled WGS sequence"/>
</dbReference>
<name>A0A1G9QF34_9FIRM</name>
<sequence>MPEGKYSLPILVILTLMIVLTVFMINGRGEVLPEGELVTVDEDEALRILENQTPIELKISDLSWGPVVIRDHQQVLEIWNLLRRTLPEGDLVEEEQQEKADDVFRVEVTFLNEESREFTVPIEYLQEETSYTRSFFQ</sequence>
<accession>A0A1G9QF34</accession>
<evidence type="ECO:0000313" key="2">
    <source>
        <dbReference type="EMBL" id="SDM09682.1"/>
    </source>
</evidence>
<keyword evidence="1" id="KW-0812">Transmembrane</keyword>
<keyword evidence="1" id="KW-0472">Membrane</keyword>
<reference evidence="2 3" key="1">
    <citation type="submission" date="2016-10" db="EMBL/GenBank/DDBJ databases">
        <authorList>
            <person name="de Groot N.N."/>
        </authorList>
    </citation>
    <scope>NUCLEOTIDE SEQUENCE [LARGE SCALE GENOMIC DNA]</scope>
    <source>
        <strain evidence="2 3">SLAS-1</strain>
    </source>
</reference>
<keyword evidence="1" id="KW-1133">Transmembrane helix</keyword>
<protein>
    <submittedName>
        <fullName evidence="2">Uncharacterized protein</fullName>
    </submittedName>
</protein>
<evidence type="ECO:0000256" key="1">
    <source>
        <dbReference type="SAM" id="Phobius"/>
    </source>
</evidence>
<organism evidence="2 3">
    <name type="scientific">Halarsenatibacter silvermanii</name>
    <dbReference type="NCBI Taxonomy" id="321763"/>
    <lineage>
        <taxon>Bacteria</taxon>
        <taxon>Bacillati</taxon>
        <taxon>Bacillota</taxon>
        <taxon>Clostridia</taxon>
        <taxon>Halanaerobiales</taxon>
        <taxon>Halarsenatibacteraceae</taxon>
        <taxon>Halarsenatibacter</taxon>
    </lineage>
</organism>
<dbReference type="EMBL" id="FNGO01000016">
    <property type="protein sequence ID" value="SDM09682.1"/>
    <property type="molecule type" value="Genomic_DNA"/>
</dbReference>
<evidence type="ECO:0000313" key="3">
    <source>
        <dbReference type="Proteomes" id="UP000199476"/>
    </source>
</evidence>
<dbReference type="RefSeq" id="WP_089760905.1">
    <property type="nucleotide sequence ID" value="NZ_FNGO01000016.1"/>
</dbReference>